<dbReference type="PaxDb" id="6945-B7Q319"/>
<reference evidence="4" key="2">
    <citation type="submission" date="2020-05" db="UniProtKB">
        <authorList>
            <consortium name="EnsemblMetazoa"/>
        </authorList>
    </citation>
    <scope>IDENTIFICATION</scope>
    <source>
        <strain evidence="4">wikel</strain>
    </source>
</reference>
<keyword evidence="2" id="KW-0472">Membrane</keyword>
<keyword evidence="2" id="KW-0812">Transmembrane</keyword>
<name>B7Q319_IXOSC</name>
<dbReference type="HOGENOM" id="CLU_722165_0_0_1"/>
<dbReference type="EnsemblMetazoa" id="ISCW008929-RA">
    <property type="protein sequence ID" value="ISCW008929-PA"/>
    <property type="gene ID" value="ISCW008929"/>
</dbReference>
<evidence type="ECO:0000313" key="5">
    <source>
        <dbReference type="Proteomes" id="UP000001555"/>
    </source>
</evidence>
<proteinExistence type="predicted"/>
<sequence length="383" mass="42999">MTRRPTWTSFVSRIDRDTVSAFSSWLLVLTSVGSFTAFVALFGRQMCMVVFYLTLGTVAIFVLFVQPPEGALRRKALRNVLLGSNDPQDRDIEKNDPDSVVETKATGVRIVSHRESRSQLLCSATMPSVTTEKLDDVHRLRLSRNPGVVEVKKRGVFRHLLKILKKGRREANPFYTTLTEQVTPVKPAKQVRDDRPSSQLGNADRQLDGVKESREIRRAVVFQPEPSASSSRTGHTKSTRDLEITKQERGTSRSTGVPHAPSGLRPLKTAFTEIDSQQLGSRSRRSTISKSADFPFGPSSKHKAIRTHLIEDWGTVANSSYSASPCSENETSCLLVGLTKSDPIMSRRRSSDQFYSERKTMGQMYVLKDPKEGRRKVYHVWSV</sequence>
<dbReference type="AlphaFoldDB" id="B7Q319"/>
<dbReference type="VEuPathDB" id="VectorBase:ISCI008929"/>
<dbReference type="VEuPathDB" id="VectorBase:ISCW008929"/>
<evidence type="ECO:0000256" key="1">
    <source>
        <dbReference type="SAM" id="MobiDB-lite"/>
    </source>
</evidence>
<keyword evidence="2" id="KW-1133">Transmembrane helix</keyword>
<feature type="transmembrane region" description="Helical" evidence="2">
    <location>
        <begin position="48"/>
        <end position="65"/>
    </location>
</feature>
<evidence type="ECO:0000256" key="2">
    <source>
        <dbReference type="SAM" id="Phobius"/>
    </source>
</evidence>
<feature type="transmembrane region" description="Helical" evidence="2">
    <location>
        <begin position="21"/>
        <end position="42"/>
    </location>
</feature>
<keyword evidence="5" id="KW-1185">Reference proteome</keyword>
<dbReference type="InParanoid" id="B7Q319"/>
<protein>
    <submittedName>
        <fullName evidence="3 4">Uncharacterized protein</fullName>
    </submittedName>
</protein>
<gene>
    <name evidence="3" type="ORF">IscW_ISCW008929</name>
</gene>
<feature type="compositionally biased region" description="Basic and acidic residues" evidence="1">
    <location>
        <begin position="205"/>
        <end position="218"/>
    </location>
</feature>
<evidence type="ECO:0000313" key="4">
    <source>
        <dbReference type="EnsemblMetazoa" id="ISCW008929-PA"/>
    </source>
</evidence>
<evidence type="ECO:0000313" key="3">
    <source>
        <dbReference type="EMBL" id="EEC13241.1"/>
    </source>
</evidence>
<feature type="region of interest" description="Disordered" evidence="1">
    <location>
        <begin position="184"/>
        <end position="300"/>
    </location>
</feature>
<dbReference type="Proteomes" id="UP000001555">
    <property type="component" value="Unassembled WGS sequence"/>
</dbReference>
<feature type="compositionally biased region" description="Basic and acidic residues" evidence="1">
    <location>
        <begin position="238"/>
        <end position="251"/>
    </location>
</feature>
<reference evidence="3 5" key="1">
    <citation type="submission" date="2008-03" db="EMBL/GenBank/DDBJ databases">
        <title>Annotation of Ixodes scapularis.</title>
        <authorList>
            <consortium name="Ixodes scapularis Genome Project Consortium"/>
            <person name="Caler E."/>
            <person name="Hannick L.I."/>
            <person name="Bidwell S."/>
            <person name="Joardar V."/>
            <person name="Thiagarajan M."/>
            <person name="Amedeo P."/>
            <person name="Galinsky K.J."/>
            <person name="Schobel S."/>
            <person name="Inman J."/>
            <person name="Hostetler J."/>
            <person name="Miller J."/>
            <person name="Hammond M."/>
            <person name="Megy K."/>
            <person name="Lawson D."/>
            <person name="Kodira C."/>
            <person name="Sutton G."/>
            <person name="Meyer J."/>
            <person name="Hill C.A."/>
            <person name="Birren B."/>
            <person name="Nene V."/>
            <person name="Collins F."/>
            <person name="Alarcon-Chaidez F."/>
            <person name="Wikel S."/>
            <person name="Strausberg R."/>
        </authorList>
    </citation>
    <scope>NUCLEOTIDE SEQUENCE [LARGE SCALE GENOMIC DNA]</scope>
    <source>
        <strain evidence="5">Wikel</strain>
        <strain evidence="3">Wikel colony</strain>
    </source>
</reference>
<accession>B7Q319</accession>
<dbReference type="EMBL" id="DS847654">
    <property type="protein sequence ID" value="EEC13241.1"/>
    <property type="molecule type" value="Genomic_DNA"/>
</dbReference>
<dbReference type="EMBL" id="ABJB010997697">
    <property type="status" value="NOT_ANNOTATED_CDS"/>
    <property type="molecule type" value="Genomic_DNA"/>
</dbReference>
<organism>
    <name type="scientific">Ixodes scapularis</name>
    <name type="common">Black-legged tick</name>
    <name type="synonym">Deer tick</name>
    <dbReference type="NCBI Taxonomy" id="6945"/>
    <lineage>
        <taxon>Eukaryota</taxon>
        <taxon>Metazoa</taxon>
        <taxon>Ecdysozoa</taxon>
        <taxon>Arthropoda</taxon>
        <taxon>Chelicerata</taxon>
        <taxon>Arachnida</taxon>
        <taxon>Acari</taxon>
        <taxon>Parasitiformes</taxon>
        <taxon>Ixodida</taxon>
        <taxon>Ixodoidea</taxon>
        <taxon>Ixodidae</taxon>
        <taxon>Ixodinae</taxon>
        <taxon>Ixodes</taxon>
    </lineage>
</organism>